<dbReference type="GO" id="GO:0034455">
    <property type="term" value="C:t-UTP complex"/>
    <property type="evidence" value="ECO:0007669"/>
    <property type="project" value="TreeGrafter"/>
</dbReference>
<name>M2N655_BAUPA</name>
<dbReference type="GeneID" id="19116851"/>
<dbReference type="InterPro" id="IPR036322">
    <property type="entry name" value="WD40_repeat_dom_sf"/>
</dbReference>
<dbReference type="EMBL" id="KB445558">
    <property type="protein sequence ID" value="EMC94504.1"/>
    <property type="molecule type" value="Genomic_DNA"/>
</dbReference>
<dbReference type="GO" id="GO:0030686">
    <property type="term" value="C:90S preribosome"/>
    <property type="evidence" value="ECO:0007669"/>
    <property type="project" value="InterPro"/>
</dbReference>
<proteinExistence type="predicted"/>
<dbReference type="SUPFAM" id="SSF50978">
    <property type="entry name" value="WD40 repeat-like"/>
    <property type="match status" value="2"/>
</dbReference>
<dbReference type="InterPro" id="IPR046351">
    <property type="entry name" value="UTP4"/>
</dbReference>
<dbReference type="GO" id="GO:0003723">
    <property type="term" value="F:RNA binding"/>
    <property type="evidence" value="ECO:0007669"/>
    <property type="project" value="TreeGrafter"/>
</dbReference>
<dbReference type="RefSeq" id="XP_007678211.1">
    <property type="nucleotide sequence ID" value="XM_007680021.1"/>
</dbReference>
<dbReference type="SMART" id="SM00320">
    <property type="entry name" value="WD40"/>
    <property type="match status" value="7"/>
</dbReference>
<dbReference type="GO" id="GO:0032040">
    <property type="term" value="C:small-subunit processome"/>
    <property type="evidence" value="ECO:0007669"/>
    <property type="project" value="TreeGrafter"/>
</dbReference>
<feature type="region of interest" description="Disordered" evidence="1">
    <location>
        <begin position="819"/>
        <end position="841"/>
    </location>
</feature>
<evidence type="ECO:0000256" key="1">
    <source>
        <dbReference type="SAM" id="MobiDB-lite"/>
    </source>
</evidence>
<feature type="compositionally biased region" description="Basic and acidic residues" evidence="1">
    <location>
        <begin position="762"/>
        <end position="772"/>
    </location>
</feature>
<dbReference type="eggNOG" id="KOG2048">
    <property type="taxonomic scope" value="Eukaryota"/>
</dbReference>
<feature type="region of interest" description="Disordered" evidence="1">
    <location>
        <begin position="753"/>
        <end position="793"/>
    </location>
</feature>
<sequence>MDVHRSRFVPYPASAISALAFSRSNDSGYAGPLPALRLAIGRANGDIELWNPLRGIWAHETTFVGDGKSIDGLAWTQDPDEDTAGDEVTPGQQRLFSIAASPDVIEWDLATGDVKRKSTGNFSEVWCFGVQPRWKPSKNLVETARAQDIIAGCADGTIVLLSTADNDLQFKRFLARVSGKRSRCMCIAYQNQDVVVAGFADGVLRVFDTRNGTQIRQMYLGTSVPGAPKTAIVWQVRTLANGDLVSCDSNGELRFWDGRNFALLQRLSGHDCDCLDITTSTDGRTVFSSSLDGKVAMFRQAGSDGARRSWGKVGQRRVHQGEAKVLASFDAKAGLSVVVSGGRDVAPVLTPMREFSKENHRTLPGLPQELRVASAPRARLLVSWWNKQIYIWRIARQAGEGNMTEPQIPRKLVAKLALDVSHRIRHVSVSANGKLLAVATSFEIKVFQLRKRLGGDALAVRKIDIPTEFGMLGARLLTFSPDNKWLAGVTPEREVHLARFAADEDEPKRVVCLPETVELERQHRRTTPSAFRDYDRTITRLAFSGDSSVIAAGDVSGCLDCWVLNGHEDVTALAVDKAKHDLQKATSEDGRMVLDDSSGDDDEDGIVIFYGQHWSTGPSTHMLPKLDTAPLILTFRPQPQKPAAIVNGNPGVHATRHDPHAHWHGLPRGQYRLWVLTARHQMYELDVLAGRLDEWSKRNPTAALPEEFWQIKDRAIGFVWDVTRERERLWLYGSSWVFMLNVGGDIADLNERSLKRKRRKPKGGDESEDATKRPRISSGAGDRTEQHQSLGTPDTIIPHRRYWLTFNYRPILGIVPLEDEADTDPEKPLEVAIVERPLGDR</sequence>
<keyword evidence="3" id="KW-1185">Reference proteome</keyword>
<dbReference type="InterPro" id="IPR001680">
    <property type="entry name" value="WD40_rpt"/>
</dbReference>
<accession>M2N655</accession>
<dbReference type="Proteomes" id="UP000011761">
    <property type="component" value="Unassembled WGS sequence"/>
</dbReference>
<dbReference type="KEGG" id="bcom:BAUCODRAFT_73920"/>
<dbReference type="InterPro" id="IPR015943">
    <property type="entry name" value="WD40/YVTN_repeat-like_dom_sf"/>
</dbReference>
<dbReference type="GO" id="GO:0000462">
    <property type="term" value="P:maturation of SSU-rRNA from tricistronic rRNA transcript (SSU-rRNA, 5.8S rRNA, LSU-rRNA)"/>
    <property type="evidence" value="ECO:0007669"/>
    <property type="project" value="InterPro"/>
</dbReference>
<organism evidence="2 3">
    <name type="scientific">Baudoinia panamericana (strain UAMH 10762)</name>
    <name type="common">Angels' share fungus</name>
    <name type="synonym">Baudoinia compniacensis (strain UAMH 10762)</name>
    <dbReference type="NCBI Taxonomy" id="717646"/>
    <lineage>
        <taxon>Eukaryota</taxon>
        <taxon>Fungi</taxon>
        <taxon>Dikarya</taxon>
        <taxon>Ascomycota</taxon>
        <taxon>Pezizomycotina</taxon>
        <taxon>Dothideomycetes</taxon>
        <taxon>Dothideomycetidae</taxon>
        <taxon>Mycosphaerellales</taxon>
        <taxon>Teratosphaeriaceae</taxon>
        <taxon>Baudoinia</taxon>
    </lineage>
</organism>
<dbReference type="STRING" id="717646.M2N655"/>
<dbReference type="HOGENOM" id="CLU_002392_2_1_1"/>
<dbReference type="Pfam" id="PF00400">
    <property type="entry name" value="WD40"/>
    <property type="match status" value="1"/>
</dbReference>
<dbReference type="PANTHER" id="PTHR44163">
    <property type="entry name" value="U3 SMALL NUCLEOLAR RNA-ASSOCIATED PROTEIN 4 HOMOLOG"/>
    <property type="match status" value="1"/>
</dbReference>
<dbReference type="PANTHER" id="PTHR44163:SF1">
    <property type="entry name" value="U3 SMALL NUCLEOLAR RNA-ASSOCIATED PROTEIN 4 HOMOLOG"/>
    <property type="match status" value="1"/>
</dbReference>
<evidence type="ECO:0000313" key="2">
    <source>
        <dbReference type="EMBL" id="EMC94504.1"/>
    </source>
</evidence>
<reference evidence="2 3" key="1">
    <citation type="journal article" date="2012" name="PLoS Pathog.">
        <title>Diverse lifestyles and strategies of plant pathogenesis encoded in the genomes of eighteen Dothideomycetes fungi.</title>
        <authorList>
            <person name="Ohm R.A."/>
            <person name="Feau N."/>
            <person name="Henrissat B."/>
            <person name="Schoch C.L."/>
            <person name="Horwitz B.A."/>
            <person name="Barry K.W."/>
            <person name="Condon B.J."/>
            <person name="Copeland A.C."/>
            <person name="Dhillon B."/>
            <person name="Glaser F."/>
            <person name="Hesse C.N."/>
            <person name="Kosti I."/>
            <person name="LaButti K."/>
            <person name="Lindquist E.A."/>
            <person name="Lucas S."/>
            <person name="Salamov A.A."/>
            <person name="Bradshaw R.E."/>
            <person name="Ciuffetti L."/>
            <person name="Hamelin R.C."/>
            <person name="Kema G.H.J."/>
            <person name="Lawrence C."/>
            <person name="Scott J.A."/>
            <person name="Spatafora J.W."/>
            <person name="Turgeon B.G."/>
            <person name="de Wit P.J.G.M."/>
            <person name="Zhong S."/>
            <person name="Goodwin S.B."/>
            <person name="Grigoriev I.V."/>
        </authorList>
    </citation>
    <scope>NUCLEOTIDE SEQUENCE [LARGE SCALE GENOMIC DNA]</scope>
    <source>
        <strain evidence="2 3">UAMH 10762</strain>
    </source>
</reference>
<dbReference type="AlphaFoldDB" id="M2N655"/>
<dbReference type="OrthoDB" id="8883818at2759"/>
<dbReference type="Gene3D" id="2.130.10.10">
    <property type="entry name" value="YVTN repeat-like/Quinoprotein amine dehydrogenase"/>
    <property type="match status" value="3"/>
</dbReference>
<protein>
    <submittedName>
        <fullName evidence="2">Uncharacterized protein</fullName>
    </submittedName>
</protein>
<dbReference type="OMA" id="MWDVELP"/>
<evidence type="ECO:0000313" key="3">
    <source>
        <dbReference type="Proteomes" id="UP000011761"/>
    </source>
</evidence>
<gene>
    <name evidence="2" type="ORF">BAUCODRAFT_73920</name>
</gene>